<comment type="similarity">
    <text evidence="5">Belongs to the IspH family.</text>
</comment>
<evidence type="ECO:0000256" key="2">
    <source>
        <dbReference type="ARBA" id="ARBA00022723"/>
    </source>
</evidence>
<comment type="catalytic activity">
    <reaction evidence="5">
        <text>isopentenyl diphosphate + 2 oxidized [2Fe-2S]-[ferredoxin] + H2O = (2E)-4-hydroxy-3-methylbut-2-enyl diphosphate + 2 reduced [2Fe-2S]-[ferredoxin] + 2 H(+)</text>
        <dbReference type="Rhea" id="RHEA:24488"/>
        <dbReference type="Rhea" id="RHEA-COMP:10000"/>
        <dbReference type="Rhea" id="RHEA-COMP:10001"/>
        <dbReference type="ChEBI" id="CHEBI:15377"/>
        <dbReference type="ChEBI" id="CHEBI:15378"/>
        <dbReference type="ChEBI" id="CHEBI:33737"/>
        <dbReference type="ChEBI" id="CHEBI:33738"/>
        <dbReference type="ChEBI" id="CHEBI:128753"/>
        <dbReference type="ChEBI" id="CHEBI:128769"/>
        <dbReference type="EC" id="1.17.7.4"/>
    </reaction>
</comment>
<keyword evidence="1 5" id="KW-0004">4Fe-4S</keyword>
<dbReference type="AlphaFoldDB" id="A0A291RNT3"/>
<feature type="binding site" evidence="5">
    <location>
        <position position="138"/>
    </location>
    <ligand>
        <name>(2E)-4-hydroxy-3-methylbut-2-enyl diphosphate</name>
        <dbReference type="ChEBI" id="CHEBI:128753"/>
    </ligand>
</feature>
<feature type="active site" description="Proton donor" evidence="5">
    <location>
        <position position="140"/>
    </location>
</feature>
<dbReference type="InterPro" id="IPR003451">
    <property type="entry name" value="LytB/IspH"/>
</dbReference>
<feature type="binding site" evidence="5">
    <location>
        <position position="178"/>
    </location>
    <ligand>
        <name>(2E)-4-hydroxy-3-methylbut-2-enyl diphosphate</name>
        <dbReference type="ChEBI" id="CHEBI:128753"/>
    </ligand>
</feature>
<feature type="binding site" evidence="5">
    <location>
        <position position="238"/>
    </location>
    <ligand>
        <name>(2E)-4-hydroxy-3-methylbut-2-enyl diphosphate</name>
        <dbReference type="ChEBI" id="CHEBI:128753"/>
    </ligand>
</feature>
<sequence>MIAEEYLSQRRARTVLLAAPRSFCAGVERAIHTVERLLAVSDRPAPIYVRKQIVHNKHVVADLAARGAVFVEDLNEVPRGATVVFSAHGVSPQVREQAVQRGLTVIDACCPLVTKVHSEARRFAARGDTIVLVGHVGHEEVEGTFGEAPENTVVVDSPVQVAALQIPDETPISYLTQTTLSVEETAETIEALRQRFPNLRGPSSADICYASTNRQRAVEEVAERSDLVLVVGSTNSSNSQRMVEVAQRHGTPAHLIDDAEAIDPAWIEPAETIGLSAGASAPSTLVDAVIEALRSWGPITVYEHIVADENVAFAPPTAMRRRP</sequence>
<comment type="catalytic activity">
    <reaction evidence="5">
        <text>dimethylallyl diphosphate + 2 oxidized [2Fe-2S]-[ferredoxin] + H2O = (2E)-4-hydroxy-3-methylbut-2-enyl diphosphate + 2 reduced [2Fe-2S]-[ferredoxin] + 2 H(+)</text>
        <dbReference type="Rhea" id="RHEA:24825"/>
        <dbReference type="Rhea" id="RHEA-COMP:10000"/>
        <dbReference type="Rhea" id="RHEA-COMP:10001"/>
        <dbReference type="ChEBI" id="CHEBI:15377"/>
        <dbReference type="ChEBI" id="CHEBI:15378"/>
        <dbReference type="ChEBI" id="CHEBI:33737"/>
        <dbReference type="ChEBI" id="CHEBI:33738"/>
        <dbReference type="ChEBI" id="CHEBI:57623"/>
        <dbReference type="ChEBI" id="CHEBI:128753"/>
        <dbReference type="EC" id="1.17.7.4"/>
    </reaction>
</comment>
<reference evidence="6 7" key="1">
    <citation type="submission" date="2017-10" db="EMBL/GenBank/DDBJ databases">
        <title>Comparative genomics between pathogenic Norcardia.</title>
        <authorList>
            <person name="Zeng L."/>
        </authorList>
    </citation>
    <scope>NUCLEOTIDE SEQUENCE [LARGE SCALE GENOMIC DNA]</scope>
    <source>
        <strain evidence="6 7">NC_YFY_NT001</strain>
    </source>
</reference>
<organism evidence="6 7">
    <name type="scientific">Nocardia terpenica</name>
    <dbReference type="NCBI Taxonomy" id="455432"/>
    <lineage>
        <taxon>Bacteria</taxon>
        <taxon>Bacillati</taxon>
        <taxon>Actinomycetota</taxon>
        <taxon>Actinomycetes</taxon>
        <taxon>Mycobacteriales</taxon>
        <taxon>Nocardiaceae</taxon>
        <taxon>Nocardia</taxon>
    </lineage>
</organism>
<feature type="binding site" evidence="5">
    <location>
        <position position="236"/>
    </location>
    <ligand>
        <name>(2E)-4-hydroxy-3-methylbut-2-enyl diphosphate</name>
        <dbReference type="ChEBI" id="CHEBI:128753"/>
    </ligand>
</feature>
<dbReference type="GO" id="GO:0051539">
    <property type="term" value="F:4 iron, 4 sulfur cluster binding"/>
    <property type="evidence" value="ECO:0007669"/>
    <property type="project" value="UniProtKB-UniRule"/>
</dbReference>
<evidence type="ECO:0000256" key="1">
    <source>
        <dbReference type="ARBA" id="ARBA00022485"/>
    </source>
</evidence>
<accession>A0A291RNT3</accession>
<feature type="binding site" evidence="5">
    <location>
        <position position="138"/>
    </location>
    <ligand>
        <name>isopentenyl diphosphate</name>
        <dbReference type="ChEBI" id="CHEBI:128769"/>
    </ligand>
</feature>
<dbReference type="KEGG" id="ntp:CRH09_26645"/>
<feature type="binding site" evidence="5">
    <location>
        <position position="138"/>
    </location>
    <ligand>
        <name>dimethylallyl diphosphate</name>
        <dbReference type="ChEBI" id="CHEBI:57623"/>
    </ligand>
</feature>
<feature type="binding site" evidence="5">
    <location>
        <position position="237"/>
    </location>
    <ligand>
        <name>(2E)-4-hydroxy-3-methylbut-2-enyl diphosphate</name>
        <dbReference type="ChEBI" id="CHEBI:128753"/>
    </ligand>
</feature>
<feature type="binding site" evidence="5">
    <location>
        <position position="55"/>
    </location>
    <ligand>
        <name>isopentenyl diphosphate</name>
        <dbReference type="ChEBI" id="CHEBI:128769"/>
    </ligand>
</feature>
<evidence type="ECO:0000313" key="7">
    <source>
        <dbReference type="Proteomes" id="UP000221961"/>
    </source>
</evidence>
<dbReference type="GO" id="GO:0016114">
    <property type="term" value="P:terpenoid biosynthetic process"/>
    <property type="evidence" value="ECO:0007669"/>
    <property type="project" value="UniProtKB-UniRule"/>
</dbReference>
<feature type="binding site" evidence="5">
    <location>
        <position position="88"/>
    </location>
    <ligand>
        <name>isopentenyl diphosphate</name>
        <dbReference type="ChEBI" id="CHEBI:128769"/>
    </ligand>
</feature>
<protein>
    <recommendedName>
        <fullName evidence="5">4-hydroxy-3-methylbut-2-enyl diphosphate reductase</fullName>
        <shortName evidence="5">HMBPP reductase</shortName>
        <ecNumber evidence="5">1.17.7.4</ecNumber>
    </recommendedName>
</protein>
<feature type="binding site" evidence="5">
    <location>
        <position position="88"/>
    </location>
    <ligand>
        <name>(2E)-4-hydroxy-3-methylbut-2-enyl diphosphate</name>
        <dbReference type="ChEBI" id="CHEBI:128753"/>
    </ligand>
</feature>
<dbReference type="PANTHER" id="PTHR30426:SF0">
    <property type="entry name" value="4-HYDROXY-3-METHYLBUT-2-ENYL DIPHOSPHATE REDUCTASE"/>
    <property type="match status" value="1"/>
</dbReference>
<feature type="binding site" evidence="5">
    <location>
        <position position="236"/>
    </location>
    <ligand>
        <name>dimethylallyl diphosphate</name>
        <dbReference type="ChEBI" id="CHEBI:57623"/>
    </ligand>
</feature>
<comment type="pathway">
    <text evidence="5">Isoprenoid biosynthesis; dimethylallyl diphosphate biosynthesis; dimethylallyl diphosphate from (2E)-4-hydroxy-3-methylbutenyl diphosphate: step 1/1.</text>
</comment>
<feature type="binding site" evidence="5">
    <location>
        <position position="88"/>
    </location>
    <ligand>
        <name>dimethylallyl diphosphate</name>
        <dbReference type="ChEBI" id="CHEBI:57623"/>
    </ligand>
</feature>
<proteinExistence type="inferred from homology"/>
<dbReference type="Gene3D" id="3.40.1010.20">
    <property type="entry name" value="4-hydroxy-3-methylbut-2-enyl diphosphate reductase, catalytic domain"/>
    <property type="match status" value="2"/>
</dbReference>
<feature type="binding site" evidence="5">
    <location>
        <position position="24"/>
    </location>
    <ligand>
        <name>[4Fe-4S] cluster</name>
        <dbReference type="ChEBI" id="CHEBI:49883"/>
    </ligand>
</feature>
<keyword evidence="5" id="KW-0414">Isoprene biosynthesis</keyword>
<keyword evidence="2 5" id="KW-0479">Metal-binding</keyword>
<dbReference type="GeneID" id="88360902"/>
<keyword evidence="5" id="KW-0560">Oxidoreductase</keyword>
<feature type="binding site" evidence="5">
    <location>
        <position position="280"/>
    </location>
    <ligand>
        <name>isopentenyl diphosphate</name>
        <dbReference type="ChEBI" id="CHEBI:128769"/>
    </ligand>
</feature>
<dbReference type="EMBL" id="CP023778">
    <property type="protein sequence ID" value="ATL69223.1"/>
    <property type="molecule type" value="Genomic_DNA"/>
</dbReference>
<feature type="binding site" evidence="5">
    <location>
        <position position="280"/>
    </location>
    <ligand>
        <name>(2E)-4-hydroxy-3-methylbut-2-enyl diphosphate</name>
        <dbReference type="ChEBI" id="CHEBI:128753"/>
    </ligand>
</feature>
<dbReference type="Gene3D" id="3.40.50.11270">
    <property type="match status" value="1"/>
</dbReference>
<evidence type="ECO:0000256" key="3">
    <source>
        <dbReference type="ARBA" id="ARBA00023004"/>
    </source>
</evidence>
<dbReference type="CDD" id="cd13944">
    <property type="entry name" value="lytB_ispH"/>
    <property type="match status" value="1"/>
</dbReference>
<feature type="binding site" evidence="5">
    <location>
        <position position="208"/>
    </location>
    <ligand>
        <name>[4Fe-4S] cluster</name>
        <dbReference type="ChEBI" id="CHEBI:49883"/>
    </ligand>
</feature>
<feature type="binding site" evidence="5">
    <location>
        <position position="237"/>
    </location>
    <ligand>
        <name>dimethylallyl diphosphate</name>
        <dbReference type="ChEBI" id="CHEBI:57623"/>
    </ligand>
</feature>
<dbReference type="Pfam" id="PF02401">
    <property type="entry name" value="LYTB"/>
    <property type="match status" value="1"/>
</dbReference>
<dbReference type="RefSeq" id="WP_098696257.1">
    <property type="nucleotide sequence ID" value="NZ_CP023778.1"/>
</dbReference>
<feature type="binding site" evidence="5">
    <location>
        <position position="55"/>
    </location>
    <ligand>
        <name>dimethylallyl diphosphate</name>
        <dbReference type="ChEBI" id="CHEBI:57623"/>
    </ligand>
</feature>
<feature type="binding site" evidence="5">
    <location>
        <position position="236"/>
    </location>
    <ligand>
        <name>isopentenyl diphosphate</name>
        <dbReference type="ChEBI" id="CHEBI:128769"/>
    </ligand>
</feature>
<comment type="cofactor">
    <cofactor evidence="5">
        <name>[4Fe-4S] cluster</name>
        <dbReference type="ChEBI" id="CHEBI:49883"/>
    </cofactor>
    <text evidence="5">Binds 1 [4Fe-4S] cluster per subunit.</text>
</comment>
<name>A0A291RNT3_9NOCA</name>
<dbReference type="UniPathway" id="UPA00056">
    <property type="reaction ID" value="UER00097"/>
</dbReference>
<gene>
    <name evidence="5 6" type="primary">ispH</name>
    <name evidence="6" type="ORF">CRH09_26645</name>
</gene>
<evidence type="ECO:0000256" key="5">
    <source>
        <dbReference type="HAMAP-Rule" id="MF_00191"/>
    </source>
</evidence>
<dbReference type="NCBIfam" id="NF002190">
    <property type="entry name" value="PRK01045.1-4"/>
    <property type="match status" value="1"/>
</dbReference>
<feature type="binding site" evidence="5">
    <location>
        <position position="238"/>
    </location>
    <ligand>
        <name>isopentenyl diphosphate</name>
        <dbReference type="ChEBI" id="CHEBI:128769"/>
    </ligand>
</feature>
<dbReference type="HAMAP" id="MF_00191">
    <property type="entry name" value="IspH"/>
    <property type="match status" value="1"/>
</dbReference>
<dbReference type="NCBIfam" id="TIGR00216">
    <property type="entry name" value="ispH_lytB"/>
    <property type="match status" value="1"/>
</dbReference>
<comment type="pathway">
    <text evidence="5">Isoprenoid biosynthesis; isopentenyl diphosphate biosynthesis via DXP pathway; isopentenyl diphosphate from 1-deoxy-D-xylulose 5-phosphate: step 6/6.</text>
</comment>
<comment type="function">
    <text evidence="5">Catalyzes the conversion of 1-hydroxy-2-methyl-2-(E)-butenyl 4-diphosphate (HMBPP) into a mixture of isopentenyl diphosphate (IPP) and dimethylallyl diphosphate (DMAPP). Acts in the terminal step of the DOXP/MEP pathway for isoprenoid precursor biosynthesis.</text>
</comment>
<feature type="binding site" evidence="5">
    <location>
        <position position="280"/>
    </location>
    <ligand>
        <name>dimethylallyl diphosphate</name>
        <dbReference type="ChEBI" id="CHEBI:57623"/>
    </ligand>
</feature>
<feature type="binding site" evidence="5">
    <location>
        <position position="238"/>
    </location>
    <ligand>
        <name>dimethylallyl diphosphate</name>
        <dbReference type="ChEBI" id="CHEBI:57623"/>
    </ligand>
</feature>
<dbReference type="PANTHER" id="PTHR30426">
    <property type="entry name" value="4-HYDROXY-3-METHYLBUT-2-ENYL DIPHOSPHATE REDUCTASE"/>
    <property type="match status" value="1"/>
</dbReference>
<evidence type="ECO:0000313" key="6">
    <source>
        <dbReference type="EMBL" id="ATL69223.1"/>
    </source>
</evidence>
<feature type="binding site" evidence="5">
    <location>
        <position position="55"/>
    </location>
    <ligand>
        <name>(2E)-4-hydroxy-3-methylbut-2-enyl diphosphate</name>
        <dbReference type="ChEBI" id="CHEBI:128753"/>
    </ligand>
</feature>
<dbReference type="Proteomes" id="UP000221961">
    <property type="component" value="Chromosome"/>
</dbReference>
<dbReference type="GO" id="GO:0019288">
    <property type="term" value="P:isopentenyl diphosphate biosynthetic process, methylerythritol 4-phosphate pathway"/>
    <property type="evidence" value="ECO:0007669"/>
    <property type="project" value="UniProtKB-UniRule"/>
</dbReference>
<dbReference type="GO" id="GO:0046872">
    <property type="term" value="F:metal ion binding"/>
    <property type="evidence" value="ECO:0007669"/>
    <property type="project" value="UniProtKB-KW"/>
</dbReference>
<keyword evidence="4 5" id="KW-0411">Iron-sulfur</keyword>
<dbReference type="UniPathway" id="UPA00059">
    <property type="reaction ID" value="UER00105"/>
</dbReference>
<dbReference type="GO" id="GO:0050992">
    <property type="term" value="P:dimethylallyl diphosphate biosynthetic process"/>
    <property type="evidence" value="ECO:0007669"/>
    <property type="project" value="UniProtKB-UniRule"/>
</dbReference>
<keyword evidence="3 5" id="KW-0408">Iron</keyword>
<evidence type="ECO:0000256" key="4">
    <source>
        <dbReference type="ARBA" id="ARBA00023014"/>
    </source>
</evidence>
<feature type="binding site" evidence="5">
    <location>
        <position position="110"/>
    </location>
    <ligand>
        <name>[4Fe-4S] cluster</name>
        <dbReference type="ChEBI" id="CHEBI:49883"/>
    </ligand>
</feature>
<dbReference type="GO" id="GO:0051745">
    <property type="term" value="F:4-hydroxy-3-methylbut-2-enyl diphosphate reductase activity"/>
    <property type="evidence" value="ECO:0007669"/>
    <property type="project" value="UniProtKB-UniRule"/>
</dbReference>
<feature type="binding site" evidence="5">
    <location>
        <position position="237"/>
    </location>
    <ligand>
        <name>isopentenyl diphosphate</name>
        <dbReference type="ChEBI" id="CHEBI:128769"/>
    </ligand>
</feature>
<dbReference type="EC" id="1.17.7.4" evidence="5"/>